<evidence type="ECO:0000313" key="2">
    <source>
        <dbReference type="Proteomes" id="UP000005819"/>
    </source>
</evidence>
<reference evidence="1" key="2">
    <citation type="submission" date="2013-09" db="EMBL/GenBank/DDBJ databases">
        <title>Draft genome sequence of Alistipes putredinis (DSM 17216).</title>
        <authorList>
            <person name="Sudarsanam P."/>
            <person name="Ley R."/>
            <person name="Guruge J."/>
            <person name="Turnbaugh P.J."/>
            <person name="Mahowald M."/>
            <person name="Liep D."/>
            <person name="Gordon J."/>
        </authorList>
    </citation>
    <scope>NUCLEOTIDE SEQUENCE</scope>
    <source>
        <strain evidence="1">DSM 17216</strain>
    </source>
</reference>
<name>B0MYV7_9BACT</name>
<protein>
    <submittedName>
        <fullName evidence="1">Uncharacterized protein</fullName>
    </submittedName>
</protein>
<reference evidence="1" key="1">
    <citation type="submission" date="2007-10" db="EMBL/GenBank/DDBJ databases">
        <authorList>
            <person name="Fulton L."/>
            <person name="Clifton S."/>
            <person name="Fulton B."/>
            <person name="Xu J."/>
            <person name="Minx P."/>
            <person name="Pepin K.H."/>
            <person name="Johnson M."/>
            <person name="Thiruvilangam P."/>
            <person name="Bhonagiri V."/>
            <person name="Nash W.E."/>
            <person name="Mardis E.R."/>
            <person name="Wilson R.K."/>
        </authorList>
    </citation>
    <scope>NUCLEOTIDE SEQUENCE [LARGE SCALE GENOMIC DNA]</scope>
    <source>
        <strain evidence="1">DSM 17216</strain>
    </source>
</reference>
<gene>
    <name evidence="1" type="ORF">ALIPUT_02326</name>
</gene>
<evidence type="ECO:0000313" key="1">
    <source>
        <dbReference type="EMBL" id="EDS02793.1"/>
    </source>
</evidence>
<dbReference type="AlphaFoldDB" id="B0MYV7"/>
<dbReference type="HOGENOM" id="CLU_2056395_0_0_10"/>
<dbReference type="EMBL" id="ABFK02000020">
    <property type="protein sequence ID" value="EDS02793.1"/>
    <property type="molecule type" value="Genomic_DNA"/>
</dbReference>
<keyword evidence="2" id="KW-1185">Reference proteome</keyword>
<dbReference type="Proteomes" id="UP000005819">
    <property type="component" value="Unassembled WGS sequence"/>
</dbReference>
<sequence length="119" mass="13267">MKGVGIGAMTGFGREWIRFRPRRREKVARFGLGRRSAGLRGGVTVSAFFGKAGRGRWVFAKITGDAPEYKSEGHPAAFRRHDVGLFRCDAADFRFFGLSLKRFDGSGYEISEMHVCCSI</sequence>
<accession>B0MYV7</accession>
<organism evidence="1 2">
    <name type="scientific">Alistipes putredinis DSM 17216</name>
    <dbReference type="NCBI Taxonomy" id="445970"/>
    <lineage>
        <taxon>Bacteria</taxon>
        <taxon>Pseudomonadati</taxon>
        <taxon>Bacteroidota</taxon>
        <taxon>Bacteroidia</taxon>
        <taxon>Bacteroidales</taxon>
        <taxon>Rikenellaceae</taxon>
        <taxon>Alistipes</taxon>
    </lineage>
</organism>
<proteinExistence type="predicted"/>
<comment type="caution">
    <text evidence="1">The sequence shown here is derived from an EMBL/GenBank/DDBJ whole genome shotgun (WGS) entry which is preliminary data.</text>
</comment>